<name>A0AAD9UXP2_ACRCE</name>
<feature type="domain" description="SAP" evidence="2">
    <location>
        <begin position="15"/>
        <end position="38"/>
    </location>
</feature>
<reference evidence="3" key="2">
    <citation type="journal article" date="2023" name="Science">
        <title>Genomic signatures of disease resistance in endangered staghorn corals.</title>
        <authorList>
            <person name="Vollmer S.V."/>
            <person name="Selwyn J.D."/>
            <person name="Despard B.A."/>
            <person name="Roesel C.L."/>
        </authorList>
    </citation>
    <scope>NUCLEOTIDE SEQUENCE</scope>
    <source>
        <strain evidence="3">K2</strain>
    </source>
</reference>
<proteinExistence type="predicted"/>
<reference evidence="3" key="1">
    <citation type="journal article" date="2023" name="G3 (Bethesda)">
        <title>Whole genome assembly and annotation of the endangered Caribbean coral Acropora cervicornis.</title>
        <authorList>
            <person name="Selwyn J.D."/>
            <person name="Vollmer S.V."/>
        </authorList>
    </citation>
    <scope>NUCLEOTIDE SEQUENCE</scope>
    <source>
        <strain evidence="3">K2</strain>
    </source>
</reference>
<sequence length="69" mass="7620">MEIPTAPVNESLEAIEKLKVGELKKILRDRGQPVTGKKRMQKTSTNGLPEQENVPFLPVTSCKKSADIT</sequence>
<evidence type="ECO:0000313" key="3">
    <source>
        <dbReference type="EMBL" id="KAK2553415.1"/>
    </source>
</evidence>
<evidence type="ECO:0000259" key="2">
    <source>
        <dbReference type="Pfam" id="PF02037"/>
    </source>
</evidence>
<keyword evidence="4" id="KW-1185">Reference proteome</keyword>
<organism evidence="3 4">
    <name type="scientific">Acropora cervicornis</name>
    <name type="common">Staghorn coral</name>
    <dbReference type="NCBI Taxonomy" id="6130"/>
    <lineage>
        <taxon>Eukaryota</taxon>
        <taxon>Metazoa</taxon>
        <taxon>Cnidaria</taxon>
        <taxon>Anthozoa</taxon>
        <taxon>Hexacorallia</taxon>
        <taxon>Scleractinia</taxon>
        <taxon>Astrocoeniina</taxon>
        <taxon>Acroporidae</taxon>
        <taxon>Acropora</taxon>
    </lineage>
</organism>
<comment type="caution">
    <text evidence="3">The sequence shown here is derived from an EMBL/GenBank/DDBJ whole genome shotgun (WGS) entry which is preliminary data.</text>
</comment>
<feature type="region of interest" description="Disordered" evidence="1">
    <location>
        <begin position="29"/>
        <end position="56"/>
    </location>
</feature>
<dbReference type="AlphaFoldDB" id="A0AAD9UXP2"/>
<dbReference type="InterPro" id="IPR003034">
    <property type="entry name" value="SAP_dom"/>
</dbReference>
<gene>
    <name evidence="3" type="ORF">P5673_025163</name>
</gene>
<dbReference type="EMBL" id="JARQWQ010000077">
    <property type="protein sequence ID" value="KAK2553415.1"/>
    <property type="molecule type" value="Genomic_DNA"/>
</dbReference>
<dbReference type="Gene3D" id="1.10.720.30">
    <property type="entry name" value="SAP domain"/>
    <property type="match status" value="1"/>
</dbReference>
<dbReference type="Proteomes" id="UP001249851">
    <property type="component" value="Unassembled WGS sequence"/>
</dbReference>
<dbReference type="InterPro" id="IPR036361">
    <property type="entry name" value="SAP_dom_sf"/>
</dbReference>
<evidence type="ECO:0000256" key="1">
    <source>
        <dbReference type="SAM" id="MobiDB-lite"/>
    </source>
</evidence>
<accession>A0AAD9UXP2</accession>
<protein>
    <recommendedName>
        <fullName evidence="2">SAP domain-containing protein</fullName>
    </recommendedName>
</protein>
<dbReference type="Pfam" id="PF02037">
    <property type="entry name" value="SAP"/>
    <property type="match status" value="1"/>
</dbReference>
<evidence type="ECO:0000313" key="4">
    <source>
        <dbReference type="Proteomes" id="UP001249851"/>
    </source>
</evidence>